<name>A0A5D4MIQ1_9BACI</name>
<dbReference type="EMBL" id="VTEG01000001">
    <property type="protein sequence ID" value="TYS01269.1"/>
    <property type="molecule type" value="Genomic_DNA"/>
</dbReference>
<accession>A0A5D4MIQ1</accession>
<reference evidence="1 2" key="1">
    <citation type="submission" date="2019-08" db="EMBL/GenBank/DDBJ databases">
        <title>Bacillus genomes from the desert of Cuatro Cienegas, Coahuila.</title>
        <authorList>
            <person name="Olmedo-Alvarez G."/>
        </authorList>
    </citation>
    <scope>NUCLEOTIDE SEQUENCE [LARGE SCALE GENOMIC DNA]</scope>
    <source>
        <strain evidence="1 2">CH128b_4D</strain>
    </source>
</reference>
<sequence length="274" mass="31440">MNLSLNFHQTFAPEVEAIAQLVQFASTYKNEFYTKEEISQYTSIPTGKSSGKVVPHLGYAEAMGLVEVGRNGTKYKITHTSLGELVSEEDPYLIEGITNVLCHYNLSAINSKAEMWSFIFNQIIPNHGVELTNNSLKSSLIRSFEVNDINLSPFRTCYTAERSFGNLGMLEIDEEKYFFKSHKVDRTYKYLYGFLLASVWEKLVPEQSEITYETLSRELGFGVPFLWDEASLTEVLEILQEERILFINRQLTPVTYIKQVSSKYLLNKIYSLLI</sequence>
<dbReference type="AlphaFoldDB" id="A0A5D4MIQ1"/>
<protein>
    <submittedName>
        <fullName evidence="1">DUF4007 family protein</fullName>
    </submittedName>
</protein>
<proteinExistence type="predicted"/>
<dbReference type="RefSeq" id="WP_148952629.1">
    <property type="nucleotide sequence ID" value="NZ_VTEG01000001.1"/>
</dbReference>
<comment type="caution">
    <text evidence="1">The sequence shown here is derived from an EMBL/GenBank/DDBJ whole genome shotgun (WGS) entry which is preliminary data.</text>
</comment>
<dbReference type="Proteomes" id="UP000325182">
    <property type="component" value="Unassembled WGS sequence"/>
</dbReference>
<gene>
    <name evidence="1" type="ORF">FZC84_01005</name>
</gene>
<organism evidence="1 2">
    <name type="scientific">Rossellomorea vietnamensis</name>
    <dbReference type="NCBI Taxonomy" id="218284"/>
    <lineage>
        <taxon>Bacteria</taxon>
        <taxon>Bacillati</taxon>
        <taxon>Bacillota</taxon>
        <taxon>Bacilli</taxon>
        <taxon>Bacillales</taxon>
        <taxon>Bacillaceae</taxon>
        <taxon>Rossellomorea</taxon>
    </lineage>
</organism>
<evidence type="ECO:0000313" key="1">
    <source>
        <dbReference type="EMBL" id="TYS01269.1"/>
    </source>
</evidence>
<evidence type="ECO:0000313" key="2">
    <source>
        <dbReference type="Proteomes" id="UP000325182"/>
    </source>
</evidence>